<dbReference type="Gene3D" id="3.40.630.30">
    <property type="match status" value="1"/>
</dbReference>
<dbReference type="InterPro" id="IPR000182">
    <property type="entry name" value="GNAT_dom"/>
</dbReference>
<proteinExistence type="predicted"/>
<dbReference type="CDD" id="cd04301">
    <property type="entry name" value="NAT_SF"/>
    <property type="match status" value="1"/>
</dbReference>
<feature type="region of interest" description="Disordered" evidence="1">
    <location>
        <begin position="228"/>
        <end position="248"/>
    </location>
</feature>
<dbReference type="Pfam" id="PF13508">
    <property type="entry name" value="Acetyltransf_7"/>
    <property type="match status" value="1"/>
</dbReference>
<accession>A0ABR1KJN3</accession>
<evidence type="ECO:0000256" key="1">
    <source>
        <dbReference type="SAM" id="MobiDB-lite"/>
    </source>
</evidence>
<dbReference type="Proteomes" id="UP001363622">
    <property type="component" value="Unassembled WGS sequence"/>
</dbReference>
<feature type="domain" description="N-acetyltransferase" evidence="2">
    <location>
        <begin position="85"/>
        <end position="224"/>
    </location>
</feature>
<dbReference type="SUPFAM" id="SSF55729">
    <property type="entry name" value="Acyl-CoA N-acyltransferases (Nat)"/>
    <property type="match status" value="1"/>
</dbReference>
<gene>
    <name evidence="3" type="ORF">IWZ03DRAFT_347459</name>
</gene>
<dbReference type="InterPro" id="IPR052523">
    <property type="entry name" value="Trichothecene_AcTrans"/>
</dbReference>
<keyword evidence="4" id="KW-1185">Reference proteome</keyword>
<dbReference type="PANTHER" id="PTHR42791">
    <property type="entry name" value="GNAT FAMILY ACETYLTRANSFERASE"/>
    <property type="match status" value="1"/>
</dbReference>
<dbReference type="InterPro" id="IPR016181">
    <property type="entry name" value="Acyl_CoA_acyltransferase"/>
</dbReference>
<organism evidence="3 4">
    <name type="scientific">Phyllosticta citriasiana</name>
    <dbReference type="NCBI Taxonomy" id="595635"/>
    <lineage>
        <taxon>Eukaryota</taxon>
        <taxon>Fungi</taxon>
        <taxon>Dikarya</taxon>
        <taxon>Ascomycota</taxon>
        <taxon>Pezizomycotina</taxon>
        <taxon>Dothideomycetes</taxon>
        <taxon>Dothideomycetes incertae sedis</taxon>
        <taxon>Botryosphaeriales</taxon>
        <taxon>Phyllostictaceae</taxon>
        <taxon>Phyllosticta</taxon>
    </lineage>
</organism>
<name>A0ABR1KJN3_9PEZI</name>
<sequence length="248" mass="27671">MAVEISPMTEADIDGAVDVIQAAFEDDPYANWVFDKATSRTQFNPARNRDSLTLRCHWGIANAIFHIARDTTLDPPHGRILGVAMWLPPNASSSLRFTLSLYTLSFRACLNNMYHHGRGGLLLHRYRIWKSAQAAAQAALWTDARGYYFCNIVAVAPEAQGRGVGRALMGEVLARADQEGRRCYLESSRDVPNTAIYGRMGFEVRKVMECDDGGEKVDLFCMVREPRGGGRGRREEKGRGGRGRAWSE</sequence>
<comment type="caution">
    <text evidence="3">The sequence shown here is derived from an EMBL/GenBank/DDBJ whole genome shotgun (WGS) entry which is preliminary data.</text>
</comment>
<evidence type="ECO:0000313" key="4">
    <source>
        <dbReference type="Proteomes" id="UP001363622"/>
    </source>
</evidence>
<dbReference type="PANTHER" id="PTHR42791:SF4">
    <property type="entry name" value="ACETYLTRANSFERASE, GNAT FAMILY FAMILY (AFU_ORTHOLOGUE AFUA_4G09540)-RELATED"/>
    <property type="match status" value="1"/>
</dbReference>
<reference evidence="3 4" key="1">
    <citation type="submission" date="2024-04" db="EMBL/GenBank/DDBJ databases">
        <title>Phyllosticta paracitricarpa is synonymous to the EU quarantine fungus P. citricarpa based on phylogenomic analyses.</title>
        <authorList>
            <consortium name="Lawrence Berkeley National Laboratory"/>
            <person name="Van Ingen-Buijs V.A."/>
            <person name="Van Westerhoven A.C."/>
            <person name="Haridas S."/>
            <person name="Skiadas P."/>
            <person name="Martin F."/>
            <person name="Groenewald J.Z."/>
            <person name="Crous P.W."/>
            <person name="Seidl M.F."/>
        </authorList>
    </citation>
    <scope>NUCLEOTIDE SEQUENCE [LARGE SCALE GENOMIC DNA]</scope>
    <source>
        <strain evidence="3 4">CBS 123371</strain>
    </source>
</reference>
<evidence type="ECO:0000313" key="3">
    <source>
        <dbReference type="EMBL" id="KAK7516298.1"/>
    </source>
</evidence>
<evidence type="ECO:0000259" key="2">
    <source>
        <dbReference type="PROSITE" id="PS51186"/>
    </source>
</evidence>
<dbReference type="EMBL" id="JBBPHU010000006">
    <property type="protein sequence ID" value="KAK7516298.1"/>
    <property type="molecule type" value="Genomic_DNA"/>
</dbReference>
<dbReference type="PROSITE" id="PS51186">
    <property type="entry name" value="GNAT"/>
    <property type="match status" value="1"/>
</dbReference>
<protein>
    <submittedName>
        <fullName evidence="3">Acyl-CoA N-acyltransferase</fullName>
    </submittedName>
</protein>